<dbReference type="InterPro" id="IPR011990">
    <property type="entry name" value="TPR-like_helical_dom_sf"/>
</dbReference>
<dbReference type="SMART" id="SM00028">
    <property type="entry name" value="TPR"/>
    <property type="match status" value="1"/>
</dbReference>
<dbReference type="Proteomes" id="UP000027161">
    <property type="component" value="Unassembled WGS sequence"/>
</dbReference>
<keyword evidence="5" id="KW-1185">Reference proteome</keyword>
<keyword evidence="1" id="KW-0677">Repeat</keyword>
<gene>
    <name evidence="4" type="ORF">REISMN_02615</name>
</gene>
<sequence length="115" mass="13338">MKNFKKLALIFILPLIYNNIVLAKDLTNLSNKQQIDQQSTIQDPNILAEEYFNVGQSLYKLGKYQEAIKNYDLAIKYKPNLITEYEAIIKALKIIGNNLMADYLEEKLQILKNNI</sequence>
<name>A0A8E0WMC8_9RICK</name>
<protein>
    <recommendedName>
        <fullName evidence="6">Tetratricopeptide repeat family protein</fullName>
    </recommendedName>
</protein>
<dbReference type="AlphaFoldDB" id="A0A8E0WMC8"/>
<evidence type="ECO:0000313" key="4">
    <source>
        <dbReference type="EMBL" id="KDO03258.1"/>
    </source>
</evidence>
<evidence type="ECO:0000256" key="1">
    <source>
        <dbReference type="ARBA" id="ARBA00022737"/>
    </source>
</evidence>
<proteinExistence type="predicted"/>
<evidence type="ECO:0008006" key="6">
    <source>
        <dbReference type="Google" id="ProtNLM"/>
    </source>
</evidence>
<dbReference type="InterPro" id="IPR019734">
    <property type="entry name" value="TPR_rpt"/>
</dbReference>
<feature type="repeat" description="TPR" evidence="3">
    <location>
        <begin position="48"/>
        <end position="81"/>
    </location>
</feature>
<reference evidence="4 5" key="1">
    <citation type="submission" date="2014-02" db="EMBL/GenBank/DDBJ databases">
        <title>Draft genome sequence of Rickettsia buchneri sp. nov. ISO7T.</title>
        <authorList>
            <person name="Felsheim R.F."/>
            <person name="Kurtti T.J."/>
            <person name="Munderloh U.G."/>
        </authorList>
    </citation>
    <scope>NUCLEOTIDE SEQUENCE [LARGE SCALE GENOMIC DNA]</scope>
    <source>
        <strain evidence="4 5">ISO7</strain>
    </source>
</reference>
<dbReference type="SUPFAM" id="SSF48452">
    <property type="entry name" value="TPR-like"/>
    <property type="match status" value="1"/>
</dbReference>
<evidence type="ECO:0000256" key="2">
    <source>
        <dbReference type="ARBA" id="ARBA00022803"/>
    </source>
</evidence>
<accession>A0A8E0WMC8</accession>
<dbReference type="Gene3D" id="1.25.40.10">
    <property type="entry name" value="Tetratricopeptide repeat domain"/>
    <property type="match status" value="1"/>
</dbReference>
<keyword evidence="2 3" id="KW-0802">TPR repeat</keyword>
<dbReference type="PROSITE" id="PS50293">
    <property type="entry name" value="TPR_REGION"/>
    <property type="match status" value="1"/>
</dbReference>
<dbReference type="InterPro" id="IPR013105">
    <property type="entry name" value="TPR_2"/>
</dbReference>
<evidence type="ECO:0000313" key="5">
    <source>
        <dbReference type="Proteomes" id="UP000027161"/>
    </source>
</evidence>
<dbReference type="PROSITE" id="PS50005">
    <property type="entry name" value="TPR"/>
    <property type="match status" value="1"/>
</dbReference>
<dbReference type="EMBL" id="JFKF01000045">
    <property type="protein sequence ID" value="KDO03258.1"/>
    <property type="molecule type" value="Genomic_DNA"/>
</dbReference>
<dbReference type="Pfam" id="PF07719">
    <property type="entry name" value="TPR_2"/>
    <property type="match status" value="1"/>
</dbReference>
<comment type="caution">
    <text evidence="4">The sequence shown here is derived from an EMBL/GenBank/DDBJ whole genome shotgun (WGS) entry which is preliminary data.</text>
</comment>
<evidence type="ECO:0000256" key="3">
    <source>
        <dbReference type="PROSITE-ProRule" id="PRU00339"/>
    </source>
</evidence>
<dbReference type="RefSeq" id="WP_008579952.1">
    <property type="nucleotide sequence ID" value="NZ_CP113531.1"/>
</dbReference>
<organism evidence="4 5">
    <name type="scientific">Rickettsia tamurae subsp. buchneri</name>
    <dbReference type="NCBI Taxonomy" id="1462938"/>
    <lineage>
        <taxon>Bacteria</taxon>
        <taxon>Pseudomonadati</taxon>
        <taxon>Pseudomonadota</taxon>
        <taxon>Alphaproteobacteria</taxon>
        <taxon>Rickettsiales</taxon>
        <taxon>Rickettsiaceae</taxon>
        <taxon>Rickettsieae</taxon>
        <taxon>Rickettsia</taxon>
        <taxon>spotted fever group</taxon>
    </lineage>
</organism>